<dbReference type="AlphaFoldDB" id="A0A7S7SIJ5"/>
<dbReference type="Proteomes" id="UP000593892">
    <property type="component" value="Chromosome"/>
</dbReference>
<dbReference type="RefSeq" id="WP_194446670.1">
    <property type="nucleotide sequence ID" value="NZ_CP063849.1"/>
</dbReference>
<protein>
    <recommendedName>
        <fullName evidence="3">YCII-related domain-containing protein</fullName>
    </recommendedName>
</protein>
<dbReference type="PANTHER" id="PTHR35174">
    <property type="entry name" value="BLL7171 PROTEIN-RELATED"/>
    <property type="match status" value="1"/>
</dbReference>
<accession>A0A7S7SIJ5</accession>
<dbReference type="InterPro" id="IPR005545">
    <property type="entry name" value="YCII"/>
</dbReference>
<organism evidence="4 5">
    <name type="scientific">Paludibaculum fermentans</name>
    <dbReference type="NCBI Taxonomy" id="1473598"/>
    <lineage>
        <taxon>Bacteria</taxon>
        <taxon>Pseudomonadati</taxon>
        <taxon>Acidobacteriota</taxon>
        <taxon>Terriglobia</taxon>
        <taxon>Bryobacterales</taxon>
        <taxon>Bryobacteraceae</taxon>
        <taxon>Paludibaculum</taxon>
    </lineage>
</organism>
<evidence type="ECO:0000313" key="4">
    <source>
        <dbReference type="EMBL" id="QOY85000.1"/>
    </source>
</evidence>
<dbReference type="Pfam" id="PF03795">
    <property type="entry name" value="YCII"/>
    <property type="match status" value="1"/>
</dbReference>
<evidence type="ECO:0000313" key="5">
    <source>
        <dbReference type="Proteomes" id="UP000593892"/>
    </source>
</evidence>
<dbReference type="PANTHER" id="PTHR35174:SF3">
    <property type="entry name" value="BLL7171 PROTEIN"/>
    <property type="match status" value="1"/>
</dbReference>
<dbReference type="Gene3D" id="3.30.70.1060">
    <property type="entry name" value="Dimeric alpha+beta barrel"/>
    <property type="match status" value="1"/>
</dbReference>
<gene>
    <name evidence="4" type="ORF">IRI77_19305</name>
</gene>
<feature type="region of interest" description="Disordered" evidence="2">
    <location>
        <begin position="41"/>
        <end position="69"/>
    </location>
</feature>
<dbReference type="KEGG" id="pfer:IRI77_19305"/>
<reference evidence="4 5" key="1">
    <citation type="submission" date="2020-10" db="EMBL/GenBank/DDBJ databases">
        <title>Complete genome sequence of Paludibaculum fermentans P105T, a facultatively anaerobic acidobacterium capable of dissimilatory Fe(III) reduction.</title>
        <authorList>
            <person name="Dedysh S.N."/>
            <person name="Beletsky A.V."/>
            <person name="Kulichevskaya I.S."/>
            <person name="Mardanov A.V."/>
            <person name="Ravin N.V."/>
        </authorList>
    </citation>
    <scope>NUCLEOTIDE SEQUENCE [LARGE SCALE GENOMIC DNA]</scope>
    <source>
        <strain evidence="4 5">P105</strain>
    </source>
</reference>
<dbReference type="EMBL" id="CP063849">
    <property type="protein sequence ID" value="QOY85000.1"/>
    <property type="molecule type" value="Genomic_DNA"/>
</dbReference>
<proteinExistence type="inferred from homology"/>
<sequence length="111" mass="12733">MPQYMLLLHEDPTGWAKLSPEEMQTAIEKYMAWAKKPINRGGKRLTEEPGKVIRHTPEGPRVTDGPYSETKEMMGGFYTIEAASYEEAVQLSMDHPHLEHGTIEVRQIFEM</sequence>
<evidence type="ECO:0000259" key="3">
    <source>
        <dbReference type="Pfam" id="PF03795"/>
    </source>
</evidence>
<name>A0A7S7SIJ5_PALFE</name>
<dbReference type="InterPro" id="IPR011008">
    <property type="entry name" value="Dimeric_a/b-barrel"/>
</dbReference>
<evidence type="ECO:0000256" key="1">
    <source>
        <dbReference type="ARBA" id="ARBA00007689"/>
    </source>
</evidence>
<evidence type="ECO:0000256" key="2">
    <source>
        <dbReference type="SAM" id="MobiDB-lite"/>
    </source>
</evidence>
<dbReference type="SUPFAM" id="SSF54909">
    <property type="entry name" value="Dimeric alpha+beta barrel"/>
    <property type="match status" value="1"/>
</dbReference>
<feature type="compositionally biased region" description="Basic and acidic residues" evidence="2">
    <location>
        <begin position="44"/>
        <end position="58"/>
    </location>
</feature>
<comment type="similarity">
    <text evidence="1">Belongs to the YciI family.</text>
</comment>
<feature type="domain" description="YCII-related" evidence="3">
    <location>
        <begin position="4"/>
        <end position="111"/>
    </location>
</feature>
<keyword evidence="5" id="KW-1185">Reference proteome</keyword>